<dbReference type="Pfam" id="PF00122">
    <property type="entry name" value="E1-E2_ATPase"/>
    <property type="match status" value="1"/>
</dbReference>
<dbReference type="PANTHER" id="PTHR43520:SF5">
    <property type="entry name" value="CATION-TRANSPORTING P-TYPE ATPASE-RELATED"/>
    <property type="match status" value="1"/>
</dbReference>
<keyword evidence="10" id="KW-0187">Copper transport</keyword>
<dbReference type="PROSITE" id="PS00154">
    <property type="entry name" value="ATPASE_E1_E2"/>
    <property type="match status" value="1"/>
</dbReference>
<dbReference type="Pfam" id="PF00702">
    <property type="entry name" value="Hydrolase"/>
    <property type="match status" value="1"/>
</dbReference>
<evidence type="ECO:0000256" key="14">
    <source>
        <dbReference type="ARBA" id="ARBA00022989"/>
    </source>
</evidence>
<dbReference type="InterPro" id="IPR036412">
    <property type="entry name" value="HAD-like_sf"/>
</dbReference>
<evidence type="ECO:0000256" key="7">
    <source>
        <dbReference type="ARBA" id="ARBA00022692"/>
    </source>
</evidence>
<keyword evidence="23" id="KW-1185">Reference proteome</keyword>
<dbReference type="NCBIfam" id="TIGR01511">
    <property type="entry name" value="ATPase-IB1_Cu"/>
    <property type="match status" value="1"/>
</dbReference>
<evidence type="ECO:0000256" key="17">
    <source>
        <dbReference type="ARBA" id="ARBA00023136"/>
    </source>
</evidence>
<dbReference type="GO" id="GO:0005524">
    <property type="term" value="F:ATP binding"/>
    <property type="evidence" value="ECO:0007669"/>
    <property type="project" value="UniProtKB-UniRule"/>
</dbReference>
<dbReference type="GO" id="GO:0043682">
    <property type="term" value="F:P-type divalent copper transporter activity"/>
    <property type="evidence" value="ECO:0007669"/>
    <property type="project" value="TreeGrafter"/>
</dbReference>
<keyword evidence="14 19" id="KW-1133">Transmembrane helix</keyword>
<evidence type="ECO:0000256" key="9">
    <source>
        <dbReference type="ARBA" id="ARBA00022741"/>
    </source>
</evidence>
<feature type="domain" description="P-type ATPase A" evidence="21">
    <location>
        <begin position="164"/>
        <end position="265"/>
    </location>
</feature>
<dbReference type="SFLD" id="SFLDF00027">
    <property type="entry name" value="p-type_atpase"/>
    <property type="match status" value="1"/>
</dbReference>
<feature type="transmembrane region" description="Helical" evidence="19">
    <location>
        <begin position="309"/>
        <end position="332"/>
    </location>
</feature>
<dbReference type="InterPro" id="IPR018303">
    <property type="entry name" value="ATPase_P-typ_P_site"/>
</dbReference>
<dbReference type="STRING" id="1122149.FD44_GL000545"/>
<dbReference type="NCBIfam" id="TIGR01525">
    <property type="entry name" value="ATPase-IB_hvy"/>
    <property type="match status" value="1"/>
</dbReference>
<feature type="transmembrane region" description="Helical" evidence="19">
    <location>
        <begin position="95"/>
        <end position="117"/>
    </location>
</feature>
<dbReference type="SUPFAM" id="SSF81665">
    <property type="entry name" value="Calcium ATPase, transmembrane domain M"/>
    <property type="match status" value="1"/>
</dbReference>
<dbReference type="FunFam" id="2.70.150.10:FF:000002">
    <property type="entry name" value="Copper-transporting ATPase 1, putative"/>
    <property type="match status" value="1"/>
</dbReference>
<dbReference type="GO" id="GO:0005507">
    <property type="term" value="F:copper ion binding"/>
    <property type="evidence" value="ECO:0007669"/>
    <property type="project" value="TreeGrafter"/>
</dbReference>
<dbReference type="PRINTS" id="PR00119">
    <property type="entry name" value="CATATPASE"/>
</dbReference>
<dbReference type="InterPro" id="IPR023299">
    <property type="entry name" value="ATPase_P-typ_cyto_dom_N"/>
</dbReference>
<dbReference type="SUPFAM" id="SSF81653">
    <property type="entry name" value="Calcium ATPase, transduction domain A"/>
    <property type="match status" value="1"/>
</dbReference>
<evidence type="ECO:0000313" key="23">
    <source>
        <dbReference type="Proteomes" id="UP000294854"/>
    </source>
</evidence>
<evidence type="ECO:0000256" key="8">
    <source>
        <dbReference type="ARBA" id="ARBA00022723"/>
    </source>
</evidence>
<dbReference type="GO" id="GO:0055070">
    <property type="term" value="P:copper ion homeostasis"/>
    <property type="evidence" value="ECO:0007669"/>
    <property type="project" value="TreeGrafter"/>
</dbReference>
<evidence type="ECO:0000256" key="4">
    <source>
        <dbReference type="ARBA" id="ARBA00022448"/>
    </source>
</evidence>
<reference evidence="22 23" key="1">
    <citation type="journal article" date="2019" name="Appl. Microbiol. Biotechnol.">
        <title>Uncovering carbohydrate metabolism through a genotype-phenotype association study of 56 lactic acid bacteria genomes.</title>
        <authorList>
            <person name="Buron-Moles G."/>
            <person name="Chailyan A."/>
            <person name="Dolejs I."/>
            <person name="Forster J."/>
            <person name="Miks M.H."/>
        </authorList>
    </citation>
    <scope>NUCLEOTIDE SEQUENCE [LARGE SCALE GENOMIC DNA]</scope>
    <source>
        <strain evidence="22 23">ATCC 49373</strain>
    </source>
</reference>
<dbReference type="Proteomes" id="UP000294854">
    <property type="component" value="Unassembled WGS sequence"/>
</dbReference>
<comment type="subcellular location">
    <subcellularLocation>
        <location evidence="1">Cell membrane</location>
        <topology evidence="1">Multi-pass membrane protein</topology>
    </subcellularLocation>
</comment>
<feature type="compositionally biased region" description="Basic and acidic residues" evidence="20">
    <location>
        <begin position="1"/>
        <end position="20"/>
    </location>
</feature>
<gene>
    <name evidence="22" type="ORF">C5L31_001214</name>
</gene>
<dbReference type="InterPro" id="IPR001757">
    <property type="entry name" value="P_typ_ATPase"/>
</dbReference>
<dbReference type="SFLD" id="SFLDS00003">
    <property type="entry name" value="Haloacid_Dehalogenase"/>
    <property type="match status" value="1"/>
</dbReference>
<keyword evidence="13" id="KW-1278">Translocase</keyword>
<evidence type="ECO:0000256" key="20">
    <source>
        <dbReference type="SAM" id="MobiDB-lite"/>
    </source>
</evidence>
<dbReference type="RefSeq" id="WP_010620139.1">
    <property type="nucleotide sequence ID" value="NZ_PUFO01000007.1"/>
</dbReference>
<feature type="transmembrane region" description="Helical" evidence="19">
    <location>
        <begin position="649"/>
        <end position="668"/>
    </location>
</feature>
<dbReference type="InterPro" id="IPR059000">
    <property type="entry name" value="ATPase_P-type_domA"/>
</dbReference>
<dbReference type="PANTHER" id="PTHR43520">
    <property type="entry name" value="ATP7, ISOFORM B"/>
    <property type="match status" value="1"/>
</dbReference>
<dbReference type="SUPFAM" id="SSF56784">
    <property type="entry name" value="HAD-like"/>
    <property type="match status" value="1"/>
</dbReference>
<evidence type="ECO:0000256" key="2">
    <source>
        <dbReference type="ARBA" id="ARBA00006024"/>
    </source>
</evidence>
<dbReference type="Gene3D" id="3.40.1110.10">
    <property type="entry name" value="Calcium-transporting ATPase, cytoplasmic domain N"/>
    <property type="match status" value="1"/>
</dbReference>
<evidence type="ECO:0000256" key="1">
    <source>
        <dbReference type="ARBA" id="ARBA00004651"/>
    </source>
</evidence>
<comment type="similarity">
    <text evidence="2 19">Belongs to the cation transport ATPase (P-type) (TC 3.A.3) family. Type IB subfamily.</text>
</comment>
<keyword evidence="4" id="KW-0813">Transport</keyword>
<evidence type="ECO:0000256" key="6">
    <source>
        <dbReference type="ARBA" id="ARBA00022553"/>
    </source>
</evidence>
<comment type="catalytic activity">
    <reaction evidence="18">
        <text>Cu(+)(in) + ATP + H2O = Cu(+)(out) + ADP + phosphate + H(+)</text>
        <dbReference type="Rhea" id="RHEA:25792"/>
        <dbReference type="ChEBI" id="CHEBI:15377"/>
        <dbReference type="ChEBI" id="CHEBI:15378"/>
        <dbReference type="ChEBI" id="CHEBI:30616"/>
        <dbReference type="ChEBI" id="CHEBI:43474"/>
        <dbReference type="ChEBI" id="CHEBI:49552"/>
        <dbReference type="ChEBI" id="CHEBI:456216"/>
        <dbReference type="EC" id="7.2.2.8"/>
    </reaction>
</comment>
<evidence type="ECO:0000256" key="3">
    <source>
        <dbReference type="ARBA" id="ARBA00012517"/>
    </source>
</evidence>
<comment type="caution">
    <text evidence="22">The sequence shown here is derived from an EMBL/GenBank/DDBJ whole genome shotgun (WGS) entry which is preliminary data.</text>
</comment>
<dbReference type="Gene3D" id="3.40.50.1000">
    <property type="entry name" value="HAD superfamily/HAD-like"/>
    <property type="match status" value="1"/>
</dbReference>
<keyword evidence="9 19" id="KW-0547">Nucleotide-binding</keyword>
<dbReference type="GO" id="GO:0016887">
    <property type="term" value="F:ATP hydrolysis activity"/>
    <property type="evidence" value="ECO:0007669"/>
    <property type="project" value="InterPro"/>
</dbReference>
<keyword evidence="17 19" id="KW-0472">Membrane</keyword>
<evidence type="ECO:0000256" key="5">
    <source>
        <dbReference type="ARBA" id="ARBA00022475"/>
    </source>
</evidence>
<dbReference type="InterPro" id="IPR023214">
    <property type="entry name" value="HAD_sf"/>
</dbReference>
<keyword evidence="15" id="KW-0186">Copper</keyword>
<dbReference type="GO" id="GO:0140581">
    <property type="term" value="F:P-type monovalent copper transporter activity"/>
    <property type="evidence" value="ECO:0007669"/>
    <property type="project" value="UniProtKB-EC"/>
</dbReference>
<keyword evidence="5 19" id="KW-1003">Cell membrane</keyword>
<evidence type="ECO:0000256" key="15">
    <source>
        <dbReference type="ARBA" id="ARBA00023008"/>
    </source>
</evidence>
<dbReference type="EC" id="7.2.2.8" evidence="3"/>
<dbReference type="NCBIfam" id="TIGR01494">
    <property type="entry name" value="ATPase_P-type"/>
    <property type="match status" value="1"/>
</dbReference>
<keyword evidence="11 19" id="KW-0067">ATP-binding</keyword>
<keyword evidence="12" id="KW-0460">Magnesium</keyword>
<feature type="transmembrane region" description="Helical" evidence="19">
    <location>
        <begin position="30"/>
        <end position="49"/>
    </location>
</feature>
<name>A0A4R5NTH5_9LACO</name>
<sequence length="671" mass="72598">MDDMKHVNGEHDGKGTRHEPPMMNMKSLKFRFWISLVLTVPIILMSPMMGMKLPFQFFFEGSDYLVAVIGTVLFLVGGQPFFSEARGELHKKKPAMMTLISMGILVAYVYSLYAIIANNIFQVTPMITNFFWELATLIDIMLLGHWIEMNAVMSAGSDVNHLAKLIPKQAHLVDHDSIIDIDVAKLKMDQILEVRAGEQIPADGVIIDGQTSVNESLITGESKEIRKGKNDKVIGGALNGNGTFRFKISKVGRDSYLFQIMDLVQSAQTNKSKLENRADKVAGYLFYAALFVSILSFSIWLFLSDLTVALPIAVTVLVIACPHALGLAIPLVTARSTSIAATNGLLIRNKTVLEKINKLKYVLLDKTGTLTEGKFTVTALISLSEDFTDDEITKILAGLESSATHPLATGILDFAKKKEITAAHTENTAQIVGVGLKGTIDGNEYQIASSGYLDRNEISYDRDQFKTLANDGNTVSFLLTKSKVIGLVAEADEIKSTAKETISSLKSLGIIPVMLTGDNIMAAKTVGHNLGIEKIKAGLLPEEKQKAVTDFEKHGFSMLVGDGVNDAPSLAKASIGVAIGSGTDIAIDSADVVLVNSNPEAIITLIELEKATNRKMIQNLWWGAGYNILAIPLAAGILAPIGFMLNPMVGAAVMSLSTIIVAINALTLKIK</sequence>
<protein>
    <recommendedName>
        <fullName evidence="3">P-type Cu(+) transporter</fullName>
        <ecNumber evidence="3">7.2.2.8</ecNumber>
    </recommendedName>
</protein>
<evidence type="ECO:0000256" key="10">
    <source>
        <dbReference type="ARBA" id="ARBA00022796"/>
    </source>
</evidence>
<feature type="transmembrane region" description="Helical" evidence="19">
    <location>
        <begin position="64"/>
        <end position="83"/>
    </location>
</feature>
<feature type="transmembrane region" description="Helical" evidence="19">
    <location>
        <begin position="281"/>
        <end position="303"/>
    </location>
</feature>
<dbReference type="AlphaFoldDB" id="A0A4R5NTH5"/>
<evidence type="ECO:0000256" key="13">
    <source>
        <dbReference type="ARBA" id="ARBA00022967"/>
    </source>
</evidence>
<feature type="transmembrane region" description="Helical" evidence="19">
    <location>
        <begin position="129"/>
        <end position="147"/>
    </location>
</feature>
<evidence type="ECO:0000313" key="22">
    <source>
        <dbReference type="EMBL" id="TDG80638.1"/>
    </source>
</evidence>
<evidence type="ECO:0000256" key="16">
    <source>
        <dbReference type="ARBA" id="ARBA00023065"/>
    </source>
</evidence>
<proteinExistence type="inferred from homology"/>
<dbReference type="InterPro" id="IPR044492">
    <property type="entry name" value="P_typ_ATPase_HD_dom"/>
</dbReference>
<keyword evidence="8 19" id="KW-0479">Metal-binding</keyword>
<keyword evidence="7 19" id="KW-0812">Transmembrane</keyword>
<dbReference type="EMBL" id="PUFO01000007">
    <property type="protein sequence ID" value="TDG80638.1"/>
    <property type="molecule type" value="Genomic_DNA"/>
</dbReference>
<keyword evidence="16" id="KW-0406">Ion transport</keyword>
<dbReference type="InterPro" id="IPR023298">
    <property type="entry name" value="ATPase_P-typ_TM_dom_sf"/>
</dbReference>
<dbReference type="SFLD" id="SFLDG00002">
    <property type="entry name" value="C1.7:_P-type_atpase_like"/>
    <property type="match status" value="1"/>
</dbReference>
<organism evidence="22 23">
    <name type="scientific">Secundilactobacillus malefermentans</name>
    <dbReference type="NCBI Taxonomy" id="176292"/>
    <lineage>
        <taxon>Bacteria</taxon>
        <taxon>Bacillati</taxon>
        <taxon>Bacillota</taxon>
        <taxon>Bacilli</taxon>
        <taxon>Lactobacillales</taxon>
        <taxon>Lactobacillaceae</taxon>
        <taxon>Secundilactobacillus</taxon>
    </lineage>
</organism>
<evidence type="ECO:0000259" key="21">
    <source>
        <dbReference type="Pfam" id="PF00122"/>
    </source>
</evidence>
<evidence type="ECO:0000256" key="18">
    <source>
        <dbReference type="ARBA" id="ARBA00049289"/>
    </source>
</evidence>
<dbReference type="GO" id="GO:0005886">
    <property type="term" value="C:plasma membrane"/>
    <property type="evidence" value="ECO:0007669"/>
    <property type="project" value="UniProtKB-SubCell"/>
</dbReference>
<evidence type="ECO:0000256" key="19">
    <source>
        <dbReference type="RuleBase" id="RU362081"/>
    </source>
</evidence>
<evidence type="ECO:0000256" key="11">
    <source>
        <dbReference type="ARBA" id="ARBA00022840"/>
    </source>
</evidence>
<accession>A0A4R5NTH5</accession>
<dbReference type="PRINTS" id="PR00120">
    <property type="entry name" value="HATPASE"/>
</dbReference>
<dbReference type="InterPro" id="IPR008250">
    <property type="entry name" value="ATPase_P-typ_transduc_dom_A_sf"/>
</dbReference>
<evidence type="ECO:0000256" key="12">
    <source>
        <dbReference type="ARBA" id="ARBA00022842"/>
    </source>
</evidence>
<dbReference type="Gene3D" id="2.70.150.10">
    <property type="entry name" value="Calcium-transporting ATPase, cytoplasmic transduction domain A"/>
    <property type="match status" value="1"/>
</dbReference>
<feature type="transmembrane region" description="Helical" evidence="19">
    <location>
        <begin position="620"/>
        <end position="643"/>
    </location>
</feature>
<feature type="region of interest" description="Disordered" evidence="20">
    <location>
        <begin position="1"/>
        <end position="22"/>
    </location>
</feature>
<dbReference type="InterPro" id="IPR027256">
    <property type="entry name" value="P-typ_ATPase_IB"/>
</dbReference>
<keyword evidence="6" id="KW-0597">Phosphoprotein</keyword>
<dbReference type="OrthoDB" id="9813266at2"/>